<gene>
    <name evidence="12" type="ORF">FOMMEDRAFT_149618</name>
</gene>
<keyword evidence="7 9" id="KW-0408">Iron</keyword>
<dbReference type="InterPro" id="IPR017972">
    <property type="entry name" value="Cyt_P450_CS"/>
</dbReference>
<evidence type="ECO:0000256" key="2">
    <source>
        <dbReference type="ARBA" id="ARBA00005179"/>
    </source>
</evidence>
<dbReference type="PROSITE" id="PS00086">
    <property type="entry name" value="CYTOCHROME_P450"/>
    <property type="match status" value="1"/>
</dbReference>
<dbReference type="InterPro" id="IPR050121">
    <property type="entry name" value="Cytochrome_P450_monoxygenase"/>
</dbReference>
<dbReference type="RefSeq" id="XP_007272082.1">
    <property type="nucleotide sequence ID" value="XM_007272020.1"/>
</dbReference>
<dbReference type="PANTHER" id="PTHR24305:SF29">
    <property type="entry name" value="BENZOATE-PARA-HYDROXYLASE"/>
    <property type="match status" value="1"/>
</dbReference>
<evidence type="ECO:0000256" key="8">
    <source>
        <dbReference type="ARBA" id="ARBA00023033"/>
    </source>
</evidence>
<dbReference type="eggNOG" id="KOG0158">
    <property type="taxonomic scope" value="Eukaryota"/>
</dbReference>
<keyword evidence="5 9" id="KW-0479">Metal-binding</keyword>
<dbReference type="GO" id="GO:0005506">
    <property type="term" value="F:iron ion binding"/>
    <property type="evidence" value="ECO:0007669"/>
    <property type="project" value="InterPro"/>
</dbReference>
<dbReference type="SUPFAM" id="SSF48264">
    <property type="entry name" value="Cytochrome P450"/>
    <property type="match status" value="1"/>
</dbReference>
<dbReference type="GO" id="GO:0004497">
    <property type="term" value="F:monooxygenase activity"/>
    <property type="evidence" value="ECO:0007669"/>
    <property type="project" value="UniProtKB-KW"/>
</dbReference>
<dbReference type="InterPro" id="IPR036396">
    <property type="entry name" value="Cyt_P450_sf"/>
</dbReference>
<sequence>MSMSSGIVQELLNVTFWLWFFLLAIIFAVHLDAYFIDSHRIRRNGISGPFLARFSGAWLGWVVFQGRQSEVVHSLHKKFGTFVRLSPNHVSISDPDALRLVYGRGNGALKSDYYDAFLAVRPSIFTTRSKEEHARKRTAIAHAFSQKSVLEFEPYIRLHVAELFNQWDRMCNRGKNGLSGTEGEGGWIGQGGRVWFDIMPWFHYLAFDVMSDLAFGASFGMVRNAKDAAPIAVDQRAAMAQYQGTRVDSLDLEKPSIDVKEVPAVTMLNAHIKVSARMAAVPPRWRPILQRLPCFARDMRASEDLVALAVAAVARRLVFPAERIDVLSKLQETEDEHGRVSNMEDLTTDAFTQLVAGSDTVSSTACGIAHCVAANSRVRAKLQQELDVVFGGSYDPVATYAQIKRLPYLEAVIIEGLRVHSTSGLGLPRTVPNGGLIVCGKWFSEGTVLSVPTYTIHRDPIVWGEDADAFRPDRWFERDQTILQKAFSPFSFGPRACIGRELAIMELCIFVSSIFHRYDLELEAPDKPLTIREDFIRKPVACRVGMKRRNI</sequence>
<accession>R7SJ73</accession>
<evidence type="ECO:0000256" key="5">
    <source>
        <dbReference type="ARBA" id="ARBA00022723"/>
    </source>
</evidence>
<dbReference type="GO" id="GO:0016705">
    <property type="term" value="F:oxidoreductase activity, acting on paired donors, with incorporation or reduction of molecular oxygen"/>
    <property type="evidence" value="ECO:0007669"/>
    <property type="project" value="InterPro"/>
</dbReference>
<keyword evidence="4 9" id="KW-0349">Heme</keyword>
<evidence type="ECO:0000313" key="12">
    <source>
        <dbReference type="EMBL" id="EJC97664.1"/>
    </source>
</evidence>
<dbReference type="OrthoDB" id="1470350at2759"/>
<dbReference type="Gene3D" id="1.10.630.10">
    <property type="entry name" value="Cytochrome P450"/>
    <property type="match status" value="1"/>
</dbReference>
<feature type="binding site" description="axial binding residue" evidence="9">
    <location>
        <position position="497"/>
    </location>
    <ligand>
        <name>heme</name>
        <dbReference type="ChEBI" id="CHEBI:30413"/>
    </ligand>
    <ligandPart>
        <name>Fe</name>
        <dbReference type="ChEBI" id="CHEBI:18248"/>
    </ligandPart>
</feature>
<proteinExistence type="inferred from homology"/>
<keyword evidence="6 10" id="KW-0560">Oxidoreductase</keyword>
<evidence type="ECO:0000313" key="13">
    <source>
        <dbReference type="Proteomes" id="UP000053630"/>
    </source>
</evidence>
<feature type="transmembrane region" description="Helical" evidence="11">
    <location>
        <begin position="16"/>
        <end position="36"/>
    </location>
</feature>
<evidence type="ECO:0000256" key="3">
    <source>
        <dbReference type="ARBA" id="ARBA00010617"/>
    </source>
</evidence>
<keyword evidence="11" id="KW-0472">Membrane</keyword>
<dbReference type="PRINTS" id="PR00385">
    <property type="entry name" value="P450"/>
</dbReference>
<comment type="similarity">
    <text evidence="3 10">Belongs to the cytochrome P450 family.</text>
</comment>
<protein>
    <submittedName>
        <fullName evidence="12">Cytochrome P450 monooxygenase pc-bph</fullName>
    </submittedName>
</protein>
<dbReference type="PRINTS" id="PR00463">
    <property type="entry name" value="EP450I"/>
</dbReference>
<keyword evidence="11" id="KW-0812">Transmembrane</keyword>
<dbReference type="InterPro" id="IPR001128">
    <property type="entry name" value="Cyt_P450"/>
</dbReference>
<evidence type="ECO:0000256" key="9">
    <source>
        <dbReference type="PIRSR" id="PIRSR602401-1"/>
    </source>
</evidence>
<keyword evidence="11" id="KW-1133">Transmembrane helix</keyword>
<evidence type="ECO:0000256" key="11">
    <source>
        <dbReference type="SAM" id="Phobius"/>
    </source>
</evidence>
<keyword evidence="13" id="KW-1185">Reference proteome</keyword>
<dbReference type="GO" id="GO:0020037">
    <property type="term" value="F:heme binding"/>
    <property type="evidence" value="ECO:0007669"/>
    <property type="project" value="InterPro"/>
</dbReference>
<reference evidence="13" key="1">
    <citation type="journal article" date="2012" name="Science">
        <title>The Paleozoic origin of enzymatic lignin decomposition reconstructed from 31 fungal genomes.</title>
        <authorList>
            <person name="Floudas D."/>
            <person name="Binder M."/>
            <person name="Riley R."/>
            <person name="Barry K."/>
            <person name="Blanchette R.A."/>
            <person name="Henrissat B."/>
            <person name="Martinez A.T."/>
            <person name="Otillar R."/>
            <person name="Spatafora J.W."/>
            <person name="Yadav J.S."/>
            <person name="Aerts A."/>
            <person name="Benoit I."/>
            <person name="Boyd A."/>
            <person name="Carlson A."/>
            <person name="Copeland A."/>
            <person name="Coutinho P.M."/>
            <person name="de Vries R.P."/>
            <person name="Ferreira P."/>
            <person name="Findley K."/>
            <person name="Foster B."/>
            <person name="Gaskell J."/>
            <person name="Glotzer D."/>
            <person name="Gorecki P."/>
            <person name="Heitman J."/>
            <person name="Hesse C."/>
            <person name="Hori C."/>
            <person name="Igarashi K."/>
            <person name="Jurgens J.A."/>
            <person name="Kallen N."/>
            <person name="Kersten P."/>
            <person name="Kohler A."/>
            <person name="Kuees U."/>
            <person name="Kumar T.K.A."/>
            <person name="Kuo A."/>
            <person name="LaButti K."/>
            <person name="Larrondo L.F."/>
            <person name="Lindquist E."/>
            <person name="Ling A."/>
            <person name="Lombard V."/>
            <person name="Lucas S."/>
            <person name="Lundell T."/>
            <person name="Martin R."/>
            <person name="McLaughlin D.J."/>
            <person name="Morgenstern I."/>
            <person name="Morin E."/>
            <person name="Murat C."/>
            <person name="Nagy L.G."/>
            <person name="Nolan M."/>
            <person name="Ohm R.A."/>
            <person name="Patyshakuliyeva A."/>
            <person name="Rokas A."/>
            <person name="Ruiz-Duenas F.J."/>
            <person name="Sabat G."/>
            <person name="Salamov A."/>
            <person name="Samejima M."/>
            <person name="Schmutz J."/>
            <person name="Slot J.C."/>
            <person name="St John F."/>
            <person name="Stenlid J."/>
            <person name="Sun H."/>
            <person name="Sun S."/>
            <person name="Syed K."/>
            <person name="Tsang A."/>
            <person name="Wiebenga A."/>
            <person name="Young D."/>
            <person name="Pisabarro A."/>
            <person name="Eastwood D.C."/>
            <person name="Martin F."/>
            <person name="Cullen D."/>
            <person name="Grigoriev I.V."/>
            <person name="Hibbett D.S."/>
        </authorList>
    </citation>
    <scope>NUCLEOTIDE SEQUENCE [LARGE SCALE GENOMIC DNA]</scope>
    <source>
        <strain evidence="13">MF3/22</strain>
    </source>
</reference>
<evidence type="ECO:0000256" key="7">
    <source>
        <dbReference type="ARBA" id="ARBA00023004"/>
    </source>
</evidence>
<name>R7SJ73_FOMME</name>
<evidence type="ECO:0000256" key="10">
    <source>
        <dbReference type="RuleBase" id="RU000461"/>
    </source>
</evidence>
<dbReference type="InterPro" id="IPR002401">
    <property type="entry name" value="Cyt_P450_E_grp-I"/>
</dbReference>
<evidence type="ECO:0000256" key="6">
    <source>
        <dbReference type="ARBA" id="ARBA00023002"/>
    </source>
</evidence>
<dbReference type="EMBL" id="JH717986">
    <property type="protein sequence ID" value="EJC97664.1"/>
    <property type="molecule type" value="Genomic_DNA"/>
</dbReference>
<comment type="pathway">
    <text evidence="2">Secondary metabolite biosynthesis.</text>
</comment>
<dbReference type="PANTHER" id="PTHR24305">
    <property type="entry name" value="CYTOCHROME P450"/>
    <property type="match status" value="1"/>
</dbReference>
<keyword evidence="8 10" id="KW-0503">Monooxygenase</keyword>
<dbReference type="Proteomes" id="UP000053630">
    <property type="component" value="Unassembled WGS sequence"/>
</dbReference>
<dbReference type="AlphaFoldDB" id="R7SJ73"/>
<dbReference type="CDD" id="cd11061">
    <property type="entry name" value="CYP67-like"/>
    <property type="match status" value="1"/>
</dbReference>
<dbReference type="Pfam" id="PF00067">
    <property type="entry name" value="p450"/>
    <property type="match status" value="1"/>
</dbReference>
<evidence type="ECO:0000256" key="4">
    <source>
        <dbReference type="ARBA" id="ARBA00022617"/>
    </source>
</evidence>
<dbReference type="GeneID" id="18673530"/>
<comment type="cofactor">
    <cofactor evidence="1 9">
        <name>heme</name>
        <dbReference type="ChEBI" id="CHEBI:30413"/>
    </cofactor>
</comment>
<dbReference type="KEGG" id="fme:FOMMEDRAFT_149618"/>
<evidence type="ECO:0000256" key="1">
    <source>
        <dbReference type="ARBA" id="ARBA00001971"/>
    </source>
</evidence>
<organism evidence="12 13">
    <name type="scientific">Fomitiporia mediterranea (strain MF3/22)</name>
    <name type="common">Grapevine white-rot fungus</name>
    <dbReference type="NCBI Taxonomy" id="694068"/>
    <lineage>
        <taxon>Eukaryota</taxon>
        <taxon>Fungi</taxon>
        <taxon>Dikarya</taxon>
        <taxon>Basidiomycota</taxon>
        <taxon>Agaricomycotina</taxon>
        <taxon>Agaricomycetes</taxon>
        <taxon>Hymenochaetales</taxon>
        <taxon>Hymenochaetaceae</taxon>
        <taxon>Fomitiporia</taxon>
    </lineage>
</organism>